<evidence type="ECO:0000256" key="1">
    <source>
        <dbReference type="SAM" id="Phobius"/>
    </source>
</evidence>
<keyword evidence="1" id="KW-0812">Transmembrane</keyword>
<sequence>MILGVSFFLSLPGIEGIAAIVVELDLKEDRTAVREEYPIESSHYATSIVVKDSEQPSSQSLTTVRFVSQPLAIEQNSFSNGYSLAQMTIYGLTAAFTFYAALVLPRFMHWR</sequence>
<dbReference type="Proteomes" id="UP000319817">
    <property type="component" value="Chromosome"/>
</dbReference>
<keyword evidence="3" id="KW-1185">Reference proteome</keyword>
<gene>
    <name evidence="2" type="ORF">K239x_00540</name>
</gene>
<evidence type="ECO:0000313" key="3">
    <source>
        <dbReference type="Proteomes" id="UP000319817"/>
    </source>
</evidence>
<name>A0A517NLW1_9BACT</name>
<organism evidence="2 3">
    <name type="scientific">Stieleria marina</name>
    <dbReference type="NCBI Taxonomy" id="1930275"/>
    <lineage>
        <taxon>Bacteria</taxon>
        <taxon>Pseudomonadati</taxon>
        <taxon>Planctomycetota</taxon>
        <taxon>Planctomycetia</taxon>
        <taxon>Pirellulales</taxon>
        <taxon>Pirellulaceae</taxon>
        <taxon>Stieleria</taxon>
    </lineage>
</organism>
<keyword evidence="1" id="KW-1133">Transmembrane helix</keyword>
<proteinExistence type="predicted"/>
<keyword evidence="1" id="KW-0472">Membrane</keyword>
<evidence type="ECO:0000313" key="2">
    <source>
        <dbReference type="EMBL" id="QDT08122.1"/>
    </source>
</evidence>
<feature type="transmembrane region" description="Helical" evidence="1">
    <location>
        <begin position="84"/>
        <end position="104"/>
    </location>
</feature>
<accession>A0A517NLW1</accession>
<protein>
    <submittedName>
        <fullName evidence="2">Uncharacterized protein</fullName>
    </submittedName>
</protein>
<dbReference type="AlphaFoldDB" id="A0A517NLW1"/>
<dbReference type="EMBL" id="CP036526">
    <property type="protein sequence ID" value="QDT08122.1"/>
    <property type="molecule type" value="Genomic_DNA"/>
</dbReference>
<reference evidence="2 3" key="1">
    <citation type="submission" date="2019-02" db="EMBL/GenBank/DDBJ databases">
        <title>Deep-cultivation of Planctomycetes and their phenomic and genomic characterization uncovers novel biology.</title>
        <authorList>
            <person name="Wiegand S."/>
            <person name="Jogler M."/>
            <person name="Boedeker C."/>
            <person name="Pinto D."/>
            <person name="Vollmers J."/>
            <person name="Rivas-Marin E."/>
            <person name="Kohn T."/>
            <person name="Peeters S.H."/>
            <person name="Heuer A."/>
            <person name="Rast P."/>
            <person name="Oberbeckmann S."/>
            <person name="Bunk B."/>
            <person name="Jeske O."/>
            <person name="Meyerdierks A."/>
            <person name="Storesund J.E."/>
            <person name="Kallscheuer N."/>
            <person name="Luecker S."/>
            <person name="Lage O.M."/>
            <person name="Pohl T."/>
            <person name="Merkel B.J."/>
            <person name="Hornburger P."/>
            <person name="Mueller R.-W."/>
            <person name="Bruemmer F."/>
            <person name="Labrenz M."/>
            <person name="Spormann A.M."/>
            <person name="Op den Camp H."/>
            <person name="Overmann J."/>
            <person name="Amann R."/>
            <person name="Jetten M.S.M."/>
            <person name="Mascher T."/>
            <person name="Medema M.H."/>
            <person name="Devos D.P."/>
            <person name="Kaster A.-K."/>
            <person name="Ovreas L."/>
            <person name="Rohde M."/>
            <person name="Galperin M.Y."/>
            <person name="Jogler C."/>
        </authorList>
    </citation>
    <scope>NUCLEOTIDE SEQUENCE [LARGE SCALE GENOMIC DNA]</scope>
    <source>
        <strain evidence="2 3">K23_9</strain>
    </source>
</reference>